<feature type="region of interest" description="Disordered" evidence="1">
    <location>
        <begin position="1"/>
        <end position="35"/>
    </location>
</feature>
<name>A0A5C5V1S3_9BACT</name>
<feature type="domain" description="DUF1559" evidence="2">
    <location>
        <begin position="137"/>
        <end position="274"/>
    </location>
</feature>
<proteinExistence type="predicted"/>
<evidence type="ECO:0000313" key="3">
    <source>
        <dbReference type="EMBL" id="TWT31913.1"/>
    </source>
</evidence>
<accession>A0A5C5V1S3</accession>
<dbReference type="RefSeq" id="WP_146434437.1">
    <property type="nucleotide sequence ID" value="NZ_SJPF01000004.1"/>
</dbReference>
<keyword evidence="4" id="KW-1185">Reference proteome</keyword>
<sequence length="365" mass="39237">MVRRVGRRWPEIGSQYKRTIGGSPQRGTRDRAPNNAKFHNSTANFQRSICLCFGHPPKNCAQSLDDLCYCSDVNLTPIGCNARKIRKFDAEPANRSFSTQTARISAIPDTQVSFWQGDIWAHYYTETPRGVFARGVRGNGIISTNSVLKRKMASITDGTSNTVMMSESKVAPSKSDNRVGTAIAISLSERKPSSCIARVGADRTHTGNTSTNSHQLGWRWYSGNAPYTLFQTILPPNGPTCGWTAEGAPMITAGSYHPGGANSLFADGSVHFIPKLHAIPVIAFCTLLAGCYSTPFLQTEYVEGLVTLDGSPVPDATVTFVPLEPGQGSAGVGTSDASGVYRRSTLSSRDGLMPKHGAGVLPGKY</sequence>
<dbReference type="EMBL" id="SJPF01000004">
    <property type="protein sequence ID" value="TWT31913.1"/>
    <property type="molecule type" value="Genomic_DNA"/>
</dbReference>
<dbReference type="OrthoDB" id="241541at2"/>
<dbReference type="NCBIfam" id="TIGR04294">
    <property type="entry name" value="pre_pil_HX9DG"/>
    <property type="match status" value="1"/>
</dbReference>
<evidence type="ECO:0000313" key="4">
    <source>
        <dbReference type="Proteomes" id="UP000318878"/>
    </source>
</evidence>
<dbReference type="Pfam" id="PF07596">
    <property type="entry name" value="SBP_bac_10"/>
    <property type="match status" value="1"/>
</dbReference>
<dbReference type="InterPro" id="IPR011453">
    <property type="entry name" value="DUF1559"/>
</dbReference>
<comment type="caution">
    <text evidence="3">The sequence shown here is derived from an EMBL/GenBank/DDBJ whole genome shotgun (WGS) entry which is preliminary data.</text>
</comment>
<evidence type="ECO:0000256" key="1">
    <source>
        <dbReference type="SAM" id="MobiDB-lite"/>
    </source>
</evidence>
<evidence type="ECO:0000259" key="2">
    <source>
        <dbReference type="Pfam" id="PF07596"/>
    </source>
</evidence>
<reference evidence="3 4" key="1">
    <citation type="submission" date="2019-02" db="EMBL/GenBank/DDBJ databases">
        <title>Deep-cultivation of Planctomycetes and their phenomic and genomic characterization uncovers novel biology.</title>
        <authorList>
            <person name="Wiegand S."/>
            <person name="Jogler M."/>
            <person name="Boedeker C."/>
            <person name="Pinto D."/>
            <person name="Vollmers J."/>
            <person name="Rivas-Marin E."/>
            <person name="Kohn T."/>
            <person name="Peeters S.H."/>
            <person name="Heuer A."/>
            <person name="Rast P."/>
            <person name="Oberbeckmann S."/>
            <person name="Bunk B."/>
            <person name="Jeske O."/>
            <person name="Meyerdierks A."/>
            <person name="Storesund J.E."/>
            <person name="Kallscheuer N."/>
            <person name="Luecker S."/>
            <person name="Lage O.M."/>
            <person name="Pohl T."/>
            <person name="Merkel B.J."/>
            <person name="Hornburger P."/>
            <person name="Mueller R.-W."/>
            <person name="Bruemmer F."/>
            <person name="Labrenz M."/>
            <person name="Spormann A.M."/>
            <person name="Op Den Camp H."/>
            <person name="Overmann J."/>
            <person name="Amann R."/>
            <person name="Jetten M.S.M."/>
            <person name="Mascher T."/>
            <person name="Medema M.H."/>
            <person name="Devos D.P."/>
            <person name="Kaster A.-K."/>
            <person name="Ovreas L."/>
            <person name="Rohde M."/>
            <person name="Galperin M.Y."/>
            <person name="Jogler C."/>
        </authorList>
    </citation>
    <scope>NUCLEOTIDE SEQUENCE [LARGE SCALE GENOMIC DNA]</scope>
    <source>
        <strain evidence="3 4">Enr8</strain>
    </source>
</reference>
<dbReference type="AlphaFoldDB" id="A0A5C5V1S3"/>
<dbReference type="Proteomes" id="UP000318878">
    <property type="component" value="Unassembled WGS sequence"/>
</dbReference>
<protein>
    <recommendedName>
        <fullName evidence="2">DUF1559 domain-containing protein</fullName>
    </recommendedName>
</protein>
<dbReference type="InterPro" id="IPR027558">
    <property type="entry name" value="Pre_pil_HX9DG_C"/>
</dbReference>
<gene>
    <name evidence="3" type="ORF">Enr8_38390</name>
</gene>
<organism evidence="3 4">
    <name type="scientific">Blastopirellula retiformator</name>
    <dbReference type="NCBI Taxonomy" id="2527970"/>
    <lineage>
        <taxon>Bacteria</taxon>
        <taxon>Pseudomonadati</taxon>
        <taxon>Planctomycetota</taxon>
        <taxon>Planctomycetia</taxon>
        <taxon>Pirellulales</taxon>
        <taxon>Pirellulaceae</taxon>
        <taxon>Blastopirellula</taxon>
    </lineage>
</organism>